<keyword evidence="1" id="KW-0805">Transcription regulation</keyword>
<dbReference type="Pfam" id="PF12833">
    <property type="entry name" value="HTH_18"/>
    <property type="match status" value="1"/>
</dbReference>
<dbReference type="Gene3D" id="1.10.10.60">
    <property type="entry name" value="Homeodomain-like"/>
    <property type="match status" value="1"/>
</dbReference>
<dbReference type="PANTHER" id="PTHR43280">
    <property type="entry name" value="ARAC-FAMILY TRANSCRIPTIONAL REGULATOR"/>
    <property type="match status" value="1"/>
</dbReference>
<keyword evidence="2" id="KW-0238">DNA-binding</keyword>
<dbReference type="GO" id="GO:0043565">
    <property type="term" value="F:sequence-specific DNA binding"/>
    <property type="evidence" value="ECO:0007669"/>
    <property type="project" value="InterPro"/>
</dbReference>
<dbReference type="SUPFAM" id="SSF46689">
    <property type="entry name" value="Homeodomain-like"/>
    <property type="match status" value="1"/>
</dbReference>
<protein>
    <submittedName>
        <fullName evidence="5">Helix-turn-helix domain-containing protein</fullName>
    </submittedName>
</protein>
<evidence type="ECO:0000256" key="2">
    <source>
        <dbReference type="ARBA" id="ARBA00023125"/>
    </source>
</evidence>
<dbReference type="RefSeq" id="WP_089897855.1">
    <property type="nucleotide sequence ID" value="NZ_FOJG01000002.1"/>
</dbReference>
<dbReference type="InterPro" id="IPR037923">
    <property type="entry name" value="HTH-like"/>
</dbReference>
<sequence>MAKATETLEEFYRHKLNGLSENLKRDIGQFNVFCIEDRLISGTTSPTYIRRDFFKIMFFQGSNIFHYGDKSIPVNGNTLLFFNPQVPYTYEPLHRDTKGFFCVFKSEFFHESLRLNLLELPLFASSAQPVFRLNEEDTGEVMIIFRKMMKELATDYIYRYELIKNYVSELIYLAMKLQPSEQLFKHPDAGSRITAVFNELLERQFPIQTTAQRFEFRSPQAFADKLSVHVNYLNRAIKKTTGHTTTYHIFERVTAEAKALLKHTNWNIAEISYVLGFEDQAHFNNFFKKQTKKNPSAFRKV</sequence>
<evidence type="ECO:0000313" key="5">
    <source>
        <dbReference type="EMBL" id="SEW51525.1"/>
    </source>
</evidence>
<proteinExistence type="predicted"/>
<dbReference type="GO" id="GO:0003700">
    <property type="term" value="F:DNA-binding transcription factor activity"/>
    <property type="evidence" value="ECO:0007669"/>
    <property type="project" value="InterPro"/>
</dbReference>
<dbReference type="InterPro" id="IPR018060">
    <property type="entry name" value="HTH_AraC"/>
</dbReference>
<dbReference type="AlphaFoldDB" id="A0A1I0S6Z6"/>
<name>A0A1I0S6Z6_9BACT</name>
<dbReference type="PANTHER" id="PTHR43280:SF32">
    <property type="entry name" value="TRANSCRIPTIONAL REGULATORY PROTEIN"/>
    <property type="match status" value="1"/>
</dbReference>
<dbReference type="SMART" id="SM00342">
    <property type="entry name" value="HTH_ARAC"/>
    <property type="match status" value="1"/>
</dbReference>
<dbReference type="OrthoDB" id="629929at2"/>
<keyword evidence="6" id="KW-1185">Reference proteome</keyword>
<accession>A0A1I0S6Z6</accession>
<evidence type="ECO:0000259" key="4">
    <source>
        <dbReference type="PROSITE" id="PS01124"/>
    </source>
</evidence>
<dbReference type="PROSITE" id="PS01124">
    <property type="entry name" value="HTH_ARAC_FAMILY_2"/>
    <property type="match status" value="1"/>
</dbReference>
<reference evidence="6" key="1">
    <citation type="submission" date="2016-10" db="EMBL/GenBank/DDBJ databases">
        <authorList>
            <person name="Varghese N."/>
            <person name="Submissions S."/>
        </authorList>
    </citation>
    <scope>NUCLEOTIDE SEQUENCE [LARGE SCALE GENOMIC DNA]</scope>
    <source>
        <strain evidence="6">DSM 3695</strain>
    </source>
</reference>
<dbReference type="EMBL" id="FOJG01000002">
    <property type="protein sequence ID" value="SEW51525.1"/>
    <property type="molecule type" value="Genomic_DNA"/>
</dbReference>
<evidence type="ECO:0000313" key="6">
    <source>
        <dbReference type="Proteomes" id="UP000199310"/>
    </source>
</evidence>
<dbReference type="InterPro" id="IPR009057">
    <property type="entry name" value="Homeodomain-like_sf"/>
</dbReference>
<organism evidence="5 6">
    <name type="scientific">Chitinophaga arvensicola</name>
    <dbReference type="NCBI Taxonomy" id="29529"/>
    <lineage>
        <taxon>Bacteria</taxon>
        <taxon>Pseudomonadati</taxon>
        <taxon>Bacteroidota</taxon>
        <taxon>Chitinophagia</taxon>
        <taxon>Chitinophagales</taxon>
        <taxon>Chitinophagaceae</taxon>
        <taxon>Chitinophaga</taxon>
    </lineage>
</organism>
<evidence type="ECO:0000256" key="3">
    <source>
        <dbReference type="ARBA" id="ARBA00023163"/>
    </source>
</evidence>
<dbReference type="SUPFAM" id="SSF51215">
    <property type="entry name" value="Regulatory protein AraC"/>
    <property type="match status" value="1"/>
</dbReference>
<evidence type="ECO:0000256" key="1">
    <source>
        <dbReference type="ARBA" id="ARBA00023015"/>
    </source>
</evidence>
<dbReference type="STRING" id="29529.SAMN04488122_4284"/>
<feature type="domain" description="HTH araC/xylS-type" evidence="4">
    <location>
        <begin position="191"/>
        <end position="301"/>
    </location>
</feature>
<gene>
    <name evidence="5" type="ORF">SAMN04488122_4284</name>
</gene>
<keyword evidence="3" id="KW-0804">Transcription</keyword>
<dbReference type="Proteomes" id="UP000199310">
    <property type="component" value="Unassembled WGS sequence"/>
</dbReference>